<proteinExistence type="predicted"/>
<reference evidence="2 3" key="1">
    <citation type="submission" date="2020-10" db="EMBL/GenBank/DDBJ databases">
        <title>The genome of sulfurovum sp.</title>
        <authorList>
            <person name="Xie S."/>
            <person name="Shao Z."/>
            <person name="Jiang L."/>
        </authorList>
    </citation>
    <scope>NUCLEOTIDE SEQUENCE [LARGE SCALE GENOMIC DNA]</scope>
    <source>
        <strain evidence="2 3">ST-419</strain>
    </source>
</reference>
<feature type="transmembrane region" description="Helical" evidence="1">
    <location>
        <begin position="29"/>
        <end position="46"/>
    </location>
</feature>
<feature type="transmembrane region" description="Helical" evidence="1">
    <location>
        <begin position="6"/>
        <end position="22"/>
    </location>
</feature>
<dbReference type="AlphaFoldDB" id="A0A7M1S4L8"/>
<evidence type="ECO:0000313" key="3">
    <source>
        <dbReference type="Proteomes" id="UP000595074"/>
    </source>
</evidence>
<gene>
    <name evidence="2" type="ORF">IMZ28_01245</name>
</gene>
<organism evidence="2 3">
    <name type="scientific">Sulfurovum indicum</name>
    <dbReference type="NCBI Taxonomy" id="2779528"/>
    <lineage>
        <taxon>Bacteria</taxon>
        <taxon>Pseudomonadati</taxon>
        <taxon>Campylobacterota</taxon>
        <taxon>Epsilonproteobacteria</taxon>
        <taxon>Campylobacterales</taxon>
        <taxon>Sulfurovaceae</taxon>
        <taxon>Sulfurovum</taxon>
    </lineage>
</organism>
<keyword evidence="1" id="KW-0472">Membrane</keyword>
<evidence type="ECO:0000313" key="2">
    <source>
        <dbReference type="EMBL" id="QOR62134.1"/>
    </source>
</evidence>
<protein>
    <submittedName>
        <fullName evidence="2">Uncharacterized protein</fullName>
    </submittedName>
</protein>
<dbReference type="EMBL" id="CP063164">
    <property type="protein sequence ID" value="QOR62134.1"/>
    <property type="molecule type" value="Genomic_DNA"/>
</dbReference>
<keyword evidence="3" id="KW-1185">Reference proteome</keyword>
<dbReference type="Proteomes" id="UP000595074">
    <property type="component" value="Chromosome"/>
</dbReference>
<keyword evidence="1" id="KW-0812">Transmembrane</keyword>
<dbReference type="KEGG" id="sinu:IMZ28_01245"/>
<feature type="transmembrane region" description="Helical" evidence="1">
    <location>
        <begin position="52"/>
        <end position="72"/>
    </location>
</feature>
<dbReference type="RefSeq" id="WP_197548835.1">
    <property type="nucleotide sequence ID" value="NZ_CP063164.1"/>
</dbReference>
<evidence type="ECO:0000256" key="1">
    <source>
        <dbReference type="SAM" id="Phobius"/>
    </source>
</evidence>
<accession>A0A7M1S4L8</accession>
<sequence>MKALIIIGILVTFGLIFVLYSRNKEIKRLLAALASFALILSLGIMGNVARPIIPLFLMHILLTLFAWGGLLYYLVRGRYVWWVIFSPVITIILFILLSLLEGSRYEDTWGQLF</sequence>
<feature type="transmembrane region" description="Helical" evidence="1">
    <location>
        <begin position="79"/>
        <end position="100"/>
    </location>
</feature>
<keyword evidence="1" id="KW-1133">Transmembrane helix</keyword>
<name>A0A7M1S4L8_9BACT</name>